<keyword evidence="14" id="KW-0540">Nuclease</keyword>
<dbReference type="InterPro" id="IPR005759">
    <property type="entry name" value="Nth"/>
</dbReference>
<dbReference type="InterPro" id="IPR000445">
    <property type="entry name" value="HhH_motif"/>
</dbReference>
<sequence>MKKTEKALTLLRALEKIYPTAHCALNYQNPWQLLVATILSAQCTDKRVNIVTETLFKKFPGPEQMAAATQDQVEELIRSTGFFRNKAKNLIRCAEQLLIHHQGQVPADIDALVALNGVGRKTANVVLGNAYQIPGMVVDTHVKRLAKRFGWTKSDSPEQIESELSRLLPEEEWTQCSHTLIAHGRACCKAPTPYCSSCPIVDLCPRKGVDKSR</sequence>
<dbReference type="SUPFAM" id="SSF48150">
    <property type="entry name" value="DNA-glycosylase"/>
    <property type="match status" value="1"/>
</dbReference>
<keyword evidence="15" id="KW-1185">Reference proteome</keyword>
<gene>
    <name evidence="12" type="primary">nth</name>
    <name evidence="14" type="ORF">SAMN05660420_01861</name>
</gene>
<evidence type="ECO:0000256" key="3">
    <source>
        <dbReference type="ARBA" id="ARBA00022723"/>
    </source>
</evidence>
<organism evidence="14 15">
    <name type="scientific">Desulfuromusa kysingii</name>
    <dbReference type="NCBI Taxonomy" id="37625"/>
    <lineage>
        <taxon>Bacteria</taxon>
        <taxon>Pseudomonadati</taxon>
        <taxon>Thermodesulfobacteriota</taxon>
        <taxon>Desulfuromonadia</taxon>
        <taxon>Desulfuromonadales</taxon>
        <taxon>Geopsychrobacteraceae</taxon>
        <taxon>Desulfuromusa</taxon>
    </lineage>
</organism>
<accession>A0A1H4AIN9</accession>
<evidence type="ECO:0000313" key="14">
    <source>
        <dbReference type="EMBL" id="SEA35863.1"/>
    </source>
</evidence>
<evidence type="ECO:0000256" key="8">
    <source>
        <dbReference type="ARBA" id="ARBA00023125"/>
    </source>
</evidence>
<comment type="similarity">
    <text evidence="1 12">Belongs to the Nth/MutY family.</text>
</comment>
<feature type="binding site" evidence="12">
    <location>
        <position position="198"/>
    </location>
    <ligand>
        <name>[4Fe-4S] cluster</name>
        <dbReference type="ChEBI" id="CHEBI:49883"/>
    </ligand>
</feature>
<evidence type="ECO:0000256" key="7">
    <source>
        <dbReference type="ARBA" id="ARBA00023014"/>
    </source>
</evidence>
<evidence type="ECO:0000259" key="13">
    <source>
        <dbReference type="SMART" id="SM00478"/>
    </source>
</evidence>
<evidence type="ECO:0000256" key="6">
    <source>
        <dbReference type="ARBA" id="ARBA00023004"/>
    </source>
</evidence>
<evidence type="ECO:0000256" key="10">
    <source>
        <dbReference type="ARBA" id="ARBA00023239"/>
    </source>
</evidence>
<dbReference type="GO" id="GO:0051539">
    <property type="term" value="F:4 iron, 4 sulfur cluster binding"/>
    <property type="evidence" value="ECO:0007669"/>
    <property type="project" value="UniProtKB-UniRule"/>
</dbReference>
<evidence type="ECO:0000256" key="4">
    <source>
        <dbReference type="ARBA" id="ARBA00022763"/>
    </source>
</evidence>
<dbReference type="InterPro" id="IPR011257">
    <property type="entry name" value="DNA_glycosylase"/>
</dbReference>
<keyword evidence="4 12" id="KW-0227">DNA damage</keyword>
<dbReference type="GO" id="GO:0006285">
    <property type="term" value="P:base-excision repair, AP site formation"/>
    <property type="evidence" value="ECO:0007669"/>
    <property type="project" value="TreeGrafter"/>
</dbReference>
<evidence type="ECO:0000256" key="9">
    <source>
        <dbReference type="ARBA" id="ARBA00023204"/>
    </source>
</evidence>
<dbReference type="HAMAP" id="MF_00942">
    <property type="entry name" value="Nth"/>
    <property type="match status" value="1"/>
</dbReference>
<keyword evidence="8 12" id="KW-0238">DNA-binding</keyword>
<dbReference type="FunFam" id="1.10.340.30:FF:000001">
    <property type="entry name" value="Endonuclease III"/>
    <property type="match status" value="1"/>
</dbReference>
<evidence type="ECO:0000256" key="2">
    <source>
        <dbReference type="ARBA" id="ARBA00022485"/>
    </source>
</evidence>
<protein>
    <recommendedName>
        <fullName evidence="12">Endonuclease III</fullName>
        <ecNumber evidence="12">4.2.99.18</ecNumber>
    </recommendedName>
    <alternativeName>
        <fullName evidence="12">DNA-(apurinic or apyrimidinic site) lyase</fullName>
    </alternativeName>
</protein>
<keyword evidence="3 12" id="KW-0479">Metal-binding</keyword>
<reference evidence="14 15" key="1">
    <citation type="submission" date="2016-10" db="EMBL/GenBank/DDBJ databases">
        <authorList>
            <person name="de Groot N.N."/>
        </authorList>
    </citation>
    <scope>NUCLEOTIDE SEQUENCE [LARGE SCALE GENOMIC DNA]</scope>
    <source>
        <strain evidence="14 15">DSM 7343</strain>
    </source>
</reference>
<dbReference type="EMBL" id="FNQN01000005">
    <property type="protein sequence ID" value="SEA35863.1"/>
    <property type="molecule type" value="Genomic_DNA"/>
</dbReference>
<dbReference type="PANTHER" id="PTHR10359:SF18">
    <property type="entry name" value="ENDONUCLEASE III"/>
    <property type="match status" value="1"/>
</dbReference>
<keyword evidence="6 12" id="KW-0408">Iron</keyword>
<dbReference type="RefSeq" id="WP_092347232.1">
    <property type="nucleotide sequence ID" value="NZ_FNQN01000005.1"/>
</dbReference>
<keyword evidence="7 12" id="KW-0411">Iron-sulfur</keyword>
<keyword evidence="10 12" id="KW-0456">Lyase</keyword>
<keyword evidence="11 12" id="KW-0326">Glycosidase</keyword>
<dbReference type="PANTHER" id="PTHR10359">
    <property type="entry name" value="A/G-SPECIFIC ADENINE GLYCOSYLASE/ENDONUCLEASE III"/>
    <property type="match status" value="1"/>
</dbReference>
<dbReference type="Proteomes" id="UP000199409">
    <property type="component" value="Unassembled WGS sequence"/>
</dbReference>
<keyword evidence="2 12" id="KW-0004">4Fe-4S</keyword>
<dbReference type="EC" id="4.2.99.18" evidence="12"/>
<dbReference type="InterPro" id="IPR003265">
    <property type="entry name" value="HhH-GPD_domain"/>
</dbReference>
<dbReference type="Gene3D" id="1.10.340.30">
    <property type="entry name" value="Hypothetical protein, domain 2"/>
    <property type="match status" value="1"/>
</dbReference>
<evidence type="ECO:0000256" key="5">
    <source>
        <dbReference type="ARBA" id="ARBA00022801"/>
    </source>
</evidence>
<name>A0A1H4AIN9_9BACT</name>
<dbReference type="OrthoDB" id="9800977at2"/>
<dbReference type="STRING" id="37625.SAMN05660420_01861"/>
<feature type="binding site" evidence="12">
    <location>
        <position position="204"/>
    </location>
    <ligand>
        <name>[4Fe-4S] cluster</name>
        <dbReference type="ChEBI" id="CHEBI:49883"/>
    </ligand>
</feature>
<dbReference type="SMART" id="SM00478">
    <property type="entry name" value="ENDO3c"/>
    <property type="match status" value="1"/>
</dbReference>
<keyword evidence="9 12" id="KW-0234">DNA repair</keyword>
<evidence type="ECO:0000256" key="12">
    <source>
        <dbReference type="HAMAP-Rule" id="MF_00942"/>
    </source>
</evidence>
<dbReference type="FunFam" id="1.10.1670.10:FF:000001">
    <property type="entry name" value="Endonuclease III"/>
    <property type="match status" value="1"/>
</dbReference>
<comment type="cofactor">
    <cofactor evidence="12">
        <name>[4Fe-4S] cluster</name>
        <dbReference type="ChEBI" id="CHEBI:49883"/>
    </cofactor>
    <text evidence="12">Binds 1 [4Fe-4S] cluster.</text>
</comment>
<evidence type="ECO:0000256" key="1">
    <source>
        <dbReference type="ARBA" id="ARBA00008343"/>
    </source>
</evidence>
<evidence type="ECO:0000256" key="11">
    <source>
        <dbReference type="ARBA" id="ARBA00023295"/>
    </source>
</evidence>
<dbReference type="NCBIfam" id="TIGR01083">
    <property type="entry name" value="nth"/>
    <property type="match status" value="1"/>
</dbReference>
<evidence type="ECO:0000313" key="15">
    <source>
        <dbReference type="Proteomes" id="UP000199409"/>
    </source>
</evidence>
<dbReference type="GO" id="GO:0019104">
    <property type="term" value="F:DNA N-glycosylase activity"/>
    <property type="evidence" value="ECO:0007669"/>
    <property type="project" value="UniProtKB-UniRule"/>
</dbReference>
<dbReference type="Pfam" id="PF00730">
    <property type="entry name" value="HhH-GPD"/>
    <property type="match status" value="1"/>
</dbReference>
<comment type="catalytic activity">
    <reaction evidence="12">
        <text>2'-deoxyribonucleotide-(2'-deoxyribose 5'-phosphate)-2'-deoxyribonucleotide-DNA = a 3'-end 2'-deoxyribonucleotide-(2,3-dehydro-2,3-deoxyribose 5'-phosphate)-DNA + a 5'-end 5'-phospho-2'-deoxyribonucleoside-DNA + H(+)</text>
        <dbReference type="Rhea" id="RHEA:66592"/>
        <dbReference type="Rhea" id="RHEA-COMP:13180"/>
        <dbReference type="Rhea" id="RHEA-COMP:16897"/>
        <dbReference type="Rhea" id="RHEA-COMP:17067"/>
        <dbReference type="ChEBI" id="CHEBI:15378"/>
        <dbReference type="ChEBI" id="CHEBI:136412"/>
        <dbReference type="ChEBI" id="CHEBI:157695"/>
        <dbReference type="ChEBI" id="CHEBI:167181"/>
        <dbReference type="EC" id="4.2.99.18"/>
    </reaction>
</comment>
<proteinExistence type="inferred from homology"/>
<feature type="domain" description="HhH-GPD" evidence="13">
    <location>
        <begin position="39"/>
        <end position="186"/>
    </location>
</feature>
<dbReference type="GO" id="GO:0140078">
    <property type="term" value="F:class I DNA-(apurinic or apyrimidinic site) endonuclease activity"/>
    <property type="evidence" value="ECO:0007669"/>
    <property type="project" value="UniProtKB-EC"/>
</dbReference>
<dbReference type="GO" id="GO:0003677">
    <property type="term" value="F:DNA binding"/>
    <property type="evidence" value="ECO:0007669"/>
    <property type="project" value="UniProtKB-UniRule"/>
</dbReference>
<dbReference type="InterPro" id="IPR023170">
    <property type="entry name" value="HhH_base_excis_C"/>
</dbReference>
<feature type="binding site" evidence="12">
    <location>
        <position position="195"/>
    </location>
    <ligand>
        <name>[4Fe-4S] cluster</name>
        <dbReference type="ChEBI" id="CHEBI:49883"/>
    </ligand>
</feature>
<feature type="binding site" evidence="12">
    <location>
        <position position="188"/>
    </location>
    <ligand>
        <name>[4Fe-4S] cluster</name>
        <dbReference type="ChEBI" id="CHEBI:49883"/>
    </ligand>
</feature>
<comment type="function">
    <text evidence="12">DNA repair enzyme that has both DNA N-glycosylase activity and AP-lyase activity. The DNA N-glycosylase activity releases various damaged pyrimidines from DNA by cleaving the N-glycosidic bond, leaving an AP (apurinic/apyrimidinic) site. The AP-lyase activity cleaves the phosphodiester bond 3' to the AP site by a beta-elimination, leaving a 3'-terminal unsaturated sugar and a product with a terminal 5'-phosphate.</text>
</comment>
<dbReference type="Pfam" id="PF00633">
    <property type="entry name" value="HHH"/>
    <property type="match status" value="1"/>
</dbReference>
<keyword evidence="14" id="KW-0255">Endonuclease</keyword>
<dbReference type="CDD" id="cd00056">
    <property type="entry name" value="ENDO3c"/>
    <property type="match status" value="1"/>
</dbReference>
<dbReference type="Gene3D" id="1.10.1670.10">
    <property type="entry name" value="Helix-hairpin-Helix base-excision DNA repair enzymes (C-terminal)"/>
    <property type="match status" value="1"/>
</dbReference>
<keyword evidence="5 12" id="KW-0378">Hydrolase</keyword>
<dbReference type="PIRSF" id="PIRSF001435">
    <property type="entry name" value="Nth"/>
    <property type="match status" value="1"/>
</dbReference>
<dbReference type="AlphaFoldDB" id="A0A1H4AIN9"/>
<dbReference type="GO" id="GO:0046872">
    <property type="term" value="F:metal ion binding"/>
    <property type="evidence" value="ECO:0007669"/>
    <property type="project" value="UniProtKB-KW"/>
</dbReference>